<proteinExistence type="predicted"/>
<keyword evidence="2" id="KW-1185">Reference proteome</keyword>
<organism evidence="1 2">
    <name type="scientific">Apiospora arundinis</name>
    <dbReference type="NCBI Taxonomy" id="335852"/>
    <lineage>
        <taxon>Eukaryota</taxon>
        <taxon>Fungi</taxon>
        <taxon>Dikarya</taxon>
        <taxon>Ascomycota</taxon>
        <taxon>Pezizomycotina</taxon>
        <taxon>Sordariomycetes</taxon>
        <taxon>Xylariomycetidae</taxon>
        <taxon>Amphisphaeriales</taxon>
        <taxon>Apiosporaceae</taxon>
        <taxon>Apiospora</taxon>
    </lineage>
</organism>
<sequence length="143" mass="16179">MAGSYPLWKYYLSGRPFLRQCHRGNEGENAGTEEVSPHACRTLQRCYVKGGRQPKLRSISHVDRTKCTDNDLEVVSNRGVTLPFLAPRETGCLVATVMTRKEQRNIPASGYQPLPCRQQSEPMCLVRDYYEIFLALLPSTKAT</sequence>
<dbReference type="Proteomes" id="UP001390339">
    <property type="component" value="Unassembled WGS sequence"/>
</dbReference>
<dbReference type="EMBL" id="JAPCWZ010000005">
    <property type="protein sequence ID" value="KAK8862638.1"/>
    <property type="molecule type" value="Genomic_DNA"/>
</dbReference>
<evidence type="ECO:0000313" key="2">
    <source>
        <dbReference type="Proteomes" id="UP001390339"/>
    </source>
</evidence>
<evidence type="ECO:0000313" key="1">
    <source>
        <dbReference type="EMBL" id="KAK8862638.1"/>
    </source>
</evidence>
<accession>A0ABR2IGE0</accession>
<protein>
    <submittedName>
        <fullName evidence="1">Uncharacterized protein</fullName>
    </submittedName>
</protein>
<name>A0ABR2IGE0_9PEZI</name>
<gene>
    <name evidence="1" type="ORF">PGQ11_008873</name>
</gene>
<comment type="caution">
    <text evidence="1">The sequence shown here is derived from an EMBL/GenBank/DDBJ whole genome shotgun (WGS) entry which is preliminary data.</text>
</comment>
<reference evidence="1 2" key="1">
    <citation type="journal article" date="2024" name="IMA Fungus">
        <title>Apiospora arundinis, a panoply of carbohydrate-active enzymes and secondary metabolites.</title>
        <authorList>
            <person name="Sorensen T."/>
            <person name="Petersen C."/>
            <person name="Muurmann A.T."/>
            <person name="Christiansen J.V."/>
            <person name="Brundto M.L."/>
            <person name="Overgaard C.K."/>
            <person name="Boysen A.T."/>
            <person name="Wollenberg R.D."/>
            <person name="Larsen T.O."/>
            <person name="Sorensen J.L."/>
            <person name="Nielsen K.L."/>
            <person name="Sondergaard T.E."/>
        </authorList>
    </citation>
    <scope>NUCLEOTIDE SEQUENCE [LARGE SCALE GENOMIC DNA]</scope>
    <source>
        <strain evidence="1 2">AAU 773</strain>
    </source>
</reference>